<proteinExistence type="predicted"/>
<reference evidence="1 2" key="1">
    <citation type="submission" date="2018-08" db="EMBL/GenBank/DDBJ databases">
        <authorList>
            <person name="Lorentzen P. G. S. M."/>
        </authorList>
    </citation>
    <scope>NUCLEOTIDE SEQUENCE [LARGE SCALE GENOMIC DNA]</scope>
    <source>
        <strain evidence="1 2">CRBO_1381</strain>
    </source>
</reference>
<evidence type="ECO:0000313" key="2">
    <source>
        <dbReference type="Proteomes" id="UP000294726"/>
    </source>
</evidence>
<evidence type="ECO:0000313" key="1">
    <source>
        <dbReference type="EMBL" id="VDB97912.1"/>
    </source>
</evidence>
<protein>
    <submittedName>
        <fullName evidence="1">Uncharacterized protein</fullName>
    </submittedName>
</protein>
<gene>
    <name evidence="1" type="ORF">OENI_0805</name>
</gene>
<organism evidence="1 2">
    <name type="scientific">Oenococcus oeni</name>
    <name type="common">Leuconostoc oenos</name>
    <dbReference type="NCBI Taxonomy" id="1247"/>
    <lineage>
        <taxon>Bacteria</taxon>
        <taxon>Bacillati</taxon>
        <taxon>Bacillota</taxon>
        <taxon>Bacilli</taxon>
        <taxon>Lactobacillales</taxon>
        <taxon>Lactobacillaceae</taxon>
        <taxon>Oenococcus</taxon>
    </lineage>
</organism>
<dbReference type="EMBL" id="LR031358">
    <property type="protein sequence ID" value="VDB97912.1"/>
    <property type="molecule type" value="Genomic_DNA"/>
</dbReference>
<accession>A0AAQ2US18</accession>
<dbReference type="Proteomes" id="UP000294726">
    <property type="component" value="Chromosome"/>
</dbReference>
<dbReference type="AlphaFoldDB" id="A0AAQ2US18"/>
<name>A0AAQ2US18_OENOE</name>
<sequence>MKEYGKIHLKKNTHDGSYGLYCYRTYIRDDAMDAGFTLQ</sequence>